<gene>
    <name evidence="2" type="ORF">NCTC12151_00568</name>
</gene>
<keyword evidence="1" id="KW-0812">Transmembrane</keyword>
<evidence type="ECO:0000313" key="2">
    <source>
        <dbReference type="EMBL" id="SQI35973.1"/>
    </source>
</evidence>
<dbReference type="AlphaFoldDB" id="A0A2X4U9X2"/>
<feature type="transmembrane region" description="Helical" evidence="1">
    <location>
        <begin position="41"/>
        <end position="57"/>
    </location>
</feature>
<dbReference type="Proteomes" id="UP000249005">
    <property type="component" value="Chromosome 1"/>
</dbReference>
<keyword evidence="1" id="KW-1133">Transmembrane helix</keyword>
<organism evidence="2 3">
    <name type="scientific">Leminorella richardii</name>
    <dbReference type="NCBI Taxonomy" id="158841"/>
    <lineage>
        <taxon>Bacteria</taxon>
        <taxon>Pseudomonadati</taxon>
        <taxon>Pseudomonadota</taxon>
        <taxon>Gammaproteobacteria</taxon>
        <taxon>Enterobacterales</taxon>
        <taxon>Budviciaceae</taxon>
        <taxon>Leminorella</taxon>
    </lineage>
</organism>
<proteinExistence type="predicted"/>
<evidence type="ECO:0000313" key="3">
    <source>
        <dbReference type="Proteomes" id="UP000249005"/>
    </source>
</evidence>
<keyword evidence="3" id="KW-1185">Reference proteome</keyword>
<evidence type="ECO:0000256" key="1">
    <source>
        <dbReference type="SAM" id="Phobius"/>
    </source>
</evidence>
<feature type="transmembrane region" description="Helical" evidence="1">
    <location>
        <begin position="18"/>
        <end position="35"/>
    </location>
</feature>
<accession>A0A2X4U9X2</accession>
<dbReference type="Pfam" id="PF07254">
    <property type="entry name" value="Cpta_toxin"/>
    <property type="match status" value="1"/>
</dbReference>
<protein>
    <submittedName>
        <fullName evidence="2">Protein of uncharacterized function (DUF1434)</fullName>
    </submittedName>
</protein>
<name>A0A2X4U9X2_9GAMM</name>
<dbReference type="RefSeq" id="WP_111739204.1">
    <property type="nucleotide sequence ID" value="NZ_LR698987.1"/>
</dbReference>
<reference evidence="2 3" key="1">
    <citation type="submission" date="2018-06" db="EMBL/GenBank/DDBJ databases">
        <authorList>
            <consortium name="Pathogen Informatics"/>
            <person name="Doyle S."/>
        </authorList>
    </citation>
    <scope>NUCLEOTIDE SEQUENCE [LARGE SCALE GENOMIC DNA]</scope>
    <source>
        <strain evidence="2 3">NCTC12151</strain>
    </source>
</reference>
<dbReference type="PIRSF" id="PIRSF020653">
    <property type="entry name" value="UCP020653"/>
    <property type="match status" value="1"/>
</dbReference>
<dbReference type="OrthoDB" id="7060796at2"/>
<dbReference type="EMBL" id="LS483470">
    <property type="protein sequence ID" value="SQI35973.1"/>
    <property type="molecule type" value="Genomic_DNA"/>
</dbReference>
<keyword evidence="1" id="KW-0472">Membrane</keyword>
<dbReference type="KEGG" id="lri:NCTC12151_00568"/>
<sequence length="143" mass="17237">MQNAVLWKSDIRISWKSQCVSLLIHGALVLIVLLYPWNDGYWPLWLFLVTLVIFDCLRSQRHIQRMQGEMALLRSGVFQWHREEWHIKGRTLMLKWGVLITIQSAVGKRQKRRLWLAIDSMSQESWRSLRFHLLQLERQRDSR</sequence>
<dbReference type="InterPro" id="IPR009883">
    <property type="entry name" value="YgfX"/>
</dbReference>